<accession>A0ABX0N307</accession>
<keyword evidence="1" id="KW-0812">Transmembrane</keyword>
<gene>
    <name evidence="2" type="ORF">F1735_27045</name>
</gene>
<sequence length="543" mass="60751">MIARLSCVHYRLMSSKRRERAAASALARRLGKTLSKENMTKAYLVGSGIASLSAALYMIRDGDMRGADITIFEYFHQLGGSLDADGNAKDGYLCRGTRGFDYRAYPCMQNVLASIPALGAPGKTVNDEIHAFCDHFSIDTKTRLMADGQAVPVVSYGVSARDQLAITRLSLGSEASLKNRPISDFFSEAFFSSPFWWMFSTIFAFGRWHSAQEMRRYLHTFIQNVQDMDTLHSIRSSVSNNQDSIVRPMVDYLRKQGVNFVMDTEVIDLAFAPDASETVVQAIVCMQAGTRVEIQVAPDDKVLVTLGSIAAPLDSGAWKLWHTIAQGRSDFGMPAVFTSQTDKSTMTTCTITLNDLEVYDMLRERFGQEPDVNRLTTFIDSPWSLSLIVPKQPWFADQGPDTKVLWCYGIWPKGIGKFVPKRMEDCSPEEILTELFSLLGLSDIPRLVQKTICRKSVLPAGHAQFLCRTPGDRPEVIPEKSRNLAFLGQYVESEGTTYTMEYSVRTAQKAVYQLLDIEKPMTSTYHGMAHPETLLRAARAFMR</sequence>
<protein>
    <submittedName>
        <fullName evidence="2">Oleate hydratase</fullName>
    </submittedName>
</protein>
<keyword evidence="1" id="KW-0472">Membrane</keyword>
<dbReference type="Gene3D" id="3.30.9.80">
    <property type="match status" value="1"/>
</dbReference>
<dbReference type="InterPro" id="IPR010354">
    <property type="entry name" value="Oleate_hydratase"/>
</dbReference>
<keyword evidence="3" id="KW-1185">Reference proteome</keyword>
<comment type="caution">
    <text evidence="2">The sequence shown here is derived from an EMBL/GenBank/DDBJ whole genome shotgun (WGS) entry which is preliminary data.</text>
</comment>
<dbReference type="Gene3D" id="3.50.50.60">
    <property type="entry name" value="FAD/NAD(P)-binding domain"/>
    <property type="match status" value="2"/>
</dbReference>
<evidence type="ECO:0000256" key="1">
    <source>
        <dbReference type="SAM" id="Phobius"/>
    </source>
</evidence>
<proteinExistence type="predicted"/>
<name>A0ABX0N307_9BURK</name>
<dbReference type="Pfam" id="PF06100">
    <property type="entry name" value="MCRA"/>
    <property type="match status" value="1"/>
</dbReference>
<dbReference type="SUPFAM" id="SSF51905">
    <property type="entry name" value="FAD/NAD(P)-binding domain"/>
    <property type="match status" value="1"/>
</dbReference>
<feature type="transmembrane region" description="Helical" evidence="1">
    <location>
        <begin position="42"/>
        <end position="59"/>
    </location>
</feature>
<reference evidence="2 3" key="1">
    <citation type="submission" date="2019-10" db="EMBL/GenBank/DDBJ databases">
        <title>Taxonomy of Antarctic Massilia spp.: description of Massilia rubra sp. nov., Massilia aquatica sp. nov., Massilia mucilaginosa sp. nov., Massilia frigida sp. nov. isolated from streams, lakes and regoliths.</title>
        <authorList>
            <person name="Holochova P."/>
            <person name="Sedlacek I."/>
            <person name="Kralova S."/>
            <person name="Maslanova I."/>
            <person name="Busse H.-J."/>
            <person name="Stankova E."/>
            <person name="Vrbovska V."/>
            <person name="Kovarovic V."/>
            <person name="Bartak M."/>
            <person name="Svec P."/>
            <person name="Pantucek R."/>
        </authorList>
    </citation>
    <scope>NUCLEOTIDE SEQUENCE [LARGE SCALE GENOMIC DNA]</scope>
    <source>
        <strain evidence="2 3">CCM 8694</strain>
    </source>
</reference>
<dbReference type="EMBL" id="WHJF01000104">
    <property type="protein sequence ID" value="NHZ65914.1"/>
    <property type="molecule type" value="Genomic_DNA"/>
</dbReference>
<organism evidence="2 3">
    <name type="scientific">Massilia genomosp. 1</name>
    <dbReference type="NCBI Taxonomy" id="2609280"/>
    <lineage>
        <taxon>Bacteria</taxon>
        <taxon>Pseudomonadati</taxon>
        <taxon>Pseudomonadota</taxon>
        <taxon>Betaproteobacteria</taxon>
        <taxon>Burkholderiales</taxon>
        <taxon>Oxalobacteraceae</taxon>
        <taxon>Telluria group</taxon>
        <taxon>Massilia</taxon>
    </lineage>
</organism>
<dbReference type="Proteomes" id="UP000610594">
    <property type="component" value="Unassembled WGS sequence"/>
</dbReference>
<evidence type="ECO:0000313" key="2">
    <source>
        <dbReference type="EMBL" id="NHZ65914.1"/>
    </source>
</evidence>
<dbReference type="InterPro" id="IPR036188">
    <property type="entry name" value="FAD/NAD-bd_sf"/>
</dbReference>
<dbReference type="PANTHER" id="PTHR37417">
    <property type="entry name" value="67 KDA MYOSIN-CROSS-REACTIVE ANTIGEN FAMILY PROTEIN (AFU_ORTHOLOGUE AFUA_5G09970)"/>
    <property type="match status" value="1"/>
</dbReference>
<dbReference type="PANTHER" id="PTHR37417:SF2">
    <property type="entry name" value="67 KDA MYOSIN-CROSS-REACTIVE ANTIGEN FAMILY PROTEIN (AFU_ORTHOLOGUE AFUA_5G09970)"/>
    <property type="match status" value="1"/>
</dbReference>
<keyword evidence="1" id="KW-1133">Transmembrane helix</keyword>
<evidence type="ECO:0000313" key="3">
    <source>
        <dbReference type="Proteomes" id="UP000610594"/>
    </source>
</evidence>